<dbReference type="InterPro" id="IPR003565">
    <property type="entry name" value="Tetra_PHTase"/>
</dbReference>
<proteinExistence type="inferred from homology"/>
<dbReference type="PROSITE" id="PS00893">
    <property type="entry name" value="NUDIX_BOX"/>
    <property type="match status" value="1"/>
</dbReference>
<dbReference type="InterPro" id="IPR015797">
    <property type="entry name" value="NUDIX_hydrolase-like_dom_sf"/>
</dbReference>
<dbReference type="SUPFAM" id="SSF55811">
    <property type="entry name" value="Nudix"/>
    <property type="match status" value="1"/>
</dbReference>
<reference evidence="8" key="1">
    <citation type="submission" date="2021-05" db="EMBL/GenBank/DDBJ databases">
        <authorList>
            <person name="Pietrasiak N."/>
            <person name="Ward R."/>
            <person name="Stajich J.E."/>
            <person name="Kurbessoian T."/>
        </authorList>
    </citation>
    <scope>NUCLEOTIDE SEQUENCE</scope>
    <source>
        <strain evidence="8">GSE-TBD4-15B</strain>
    </source>
</reference>
<name>A0A951U5E6_9CYAN</name>
<dbReference type="GO" id="GO:0004081">
    <property type="term" value="F:bis(5'-nucleosyl)-tetraphosphatase (asymmetrical) activity"/>
    <property type="evidence" value="ECO:0007669"/>
    <property type="project" value="TreeGrafter"/>
</dbReference>
<dbReference type="PANTHER" id="PTHR21340">
    <property type="entry name" value="DIADENOSINE 5,5-P1,P4-TETRAPHOSPHATE PYROPHOSPHOHYDROLASE MUTT"/>
    <property type="match status" value="1"/>
</dbReference>
<feature type="domain" description="Nudix hydrolase" evidence="7">
    <location>
        <begin position="12"/>
        <end position="143"/>
    </location>
</feature>
<evidence type="ECO:0000256" key="2">
    <source>
        <dbReference type="ARBA" id="ARBA00018911"/>
    </source>
</evidence>
<dbReference type="Gene3D" id="3.90.79.10">
    <property type="entry name" value="Nucleoside Triphosphate Pyrophosphohydrolase"/>
    <property type="match status" value="1"/>
</dbReference>
<evidence type="ECO:0000256" key="6">
    <source>
        <dbReference type="RuleBase" id="RU003476"/>
    </source>
</evidence>
<dbReference type="PANTHER" id="PTHR21340:SF0">
    <property type="entry name" value="BIS(5'-NUCLEOSYL)-TETRAPHOSPHATASE [ASYMMETRICAL]"/>
    <property type="match status" value="1"/>
</dbReference>
<comment type="similarity">
    <text evidence="1 6">Belongs to the Nudix hydrolase family.</text>
</comment>
<gene>
    <name evidence="8" type="ORF">KME07_14140</name>
</gene>
<dbReference type="GO" id="GO:0006754">
    <property type="term" value="P:ATP biosynthetic process"/>
    <property type="evidence" value="ECO:0007669"/>
    <property type="project" value="TreeGrafter"/>
</dbReference>
<dbReference type="InterPro" id="IPR051325">
    <property type="entry name" value="Nudix_hydrolase_domain"/>
</dbReference>
<evidence type="ECO:0000256" key="5">
    <source>
        <dbReference type="ARBA" id="ARBA00032644"/>
    </source>
</evidence>
<dbReference type="PRINTS" id="PR00502">
    <property type="entry name" value="NUDIXFAMILY"/>
</dbReference>
<dbReference type="InterPro" id="IPR020476">
    <property type="entry name" value="Nudix_hydrolase"/>
</dbReference>
<dbReference type="CDD" id="cd03428">
    <property type="entry name" value="NUDIX_Ap4A_Nudt2"/>
    <property type="match status" value="1"/>
</dbReference>
<dbReference type="Proteomes" id="UP000707356">
    <property type="component" value="Unassembled WGS sequence"/>
</dbReference>
<dbReference type="EMBL" id="JAHHHV010000069">
    <property type="protein sequence ID" value="MBW4466560.1"/>
    <property type="molecule type" value="Genomic_DNA"/>
</dbReference>
<protein>
    <recommendedName>
        <fullName evidence="2">Bis(5'-nucleosyl)-tetraphosphatase [asymmetrical]</fullName>
    </recommendedName>
    <alternativeName>
        <fullName evidence="5">Diadenosine 5',5'''-P1,P4-tetraphosphate asymmetrical hydrolase</fullName>
    </alternativeName>
</protein>
<dbReference type="InterPro" id="IPR000086">
    <property type="entry name" value="NUDIX_hydrolase_dom"/>
</dbReference>
<evidence type="ECO:0000313" key="8">
    <source>
        <dbReference type="EMBL" id="MBW4466560.1"/>
    </source>
</evidence>
<evidence type="ECO:0000256" key="3">
    <source>
        <dbReference type="ARBA" id="ARBA00022741"/>
    </source>
</evidence>
<dbReference type="Pfam" id="PF00293">
    <property type="entry name" value="NUDIX"/>
    <property type="match status" value="1"/>
</dbReference>
<organism evidence="8 9">
    <name type="scientific">Pegethrix bostrychoides GSE-TBD4-15B</name>
    <dbReference type="NCBI Taxonomy" id="2839662"/>
    <lineage>
        <taxon>Bacteria</taxon>
        <taxon>Bacillati</taxon>
        <taxon>Cyanobacteriota</taxon>
        <taxon>Cyanophyceae</taxon>
        <taxon>Oculatellales</taxon>
        <taxon>Oculatellaceae</taxon>
        <taxon>Pegethrix</taxon>
    </lineage>
</organism>
<evidence type="ECO:0000256" key="1">
    <source>
        <dbReference type="ARBA" id="ARBA00005582"/>
    </source>
</evidence>
<reference evidence="8" key="2">
    <citation type="journal article" date="2022" name="Microbiol. Resour. Announc.">
        <title>Metagenome Sequencing to Explore Phylogenomics of Terrestrial Cyanobacteria.</title>
        <authorList>
            <person name="Ward R.D."/>
            <person name="Stajich J.E."/>
            <person name="Johansen J.R."/>
            <person name="Huntemann M."/>
            <person name="Clum A."/>
            <person name="Foster B."/>
            <person name="Foster B."/>
            <person name="Roux S."/>
            <person name="Palaniappan K."/>
            <person name="Varghese N."/>
            <person name="Mukherjee S."/>
            <person name="Reddy T.B.K."/>
            <person name="Daum C."/>
            <person name="Copeland A."/>
            <person name="Chen I.A."/>
            <person name="Ivanova N.N."/>
            <person name="Kyrpides N.C."/>
            <person name="Shapiro N."/>
            <person name="Eloe-Fadrosh E.A."/>
            <person name="Pietrasiak N."/>
        </authorList>
    </citation>
    <scope>NUCLEOTIDE SEQUENCE</scope>
    <source>
        <strain evidence="8">GSE-TBD4-15B</strain>
    </source>
</reference>
<keyword evidence="3" id="KW-0547">Nucleotide-binding</keyword>
<dbReference type="AlphaFoldDB" id="A0A951U5E6"/>
<comment type="caution">
    <text evidence="8">The sequence shown here is derived from an EMBL/GenBank/DDBJ whole genome shotgun (WGS) entry which is preliminary data.</text>
</comment>
<accession>A0A951U5E6</accession>
<dbReference type="GO" id="GO:0000166">
    <property type="term" value="F:nucleotide binding"/>
    <property type="evidence" value="ECO:0007669"/>
    <property type="project" value="UniProtKB-KW"/>
</dbReference>
<dbReference type="GO" id="GO:0006167">
    <property type="term" value="P:AMP biosynthetic process"/>
    <property type="evidence" value="ECO:0007669"/>
    <property type="project" value="TreeGrafter"/>
</dbReference>
<dbReference type="PROSITE" id="PS51462">
    <property type="entry name" value="NUDIX"/>
    <property type="match status" value="1"/>
</dbReference>
<evidence type="ECO:0000313" key="9">
    <source>
        <dbReference type="Proteomes" id="UP000707356"/>
    </source>
</evidence>
<dbReference type="InterPro" id="IPR020084">
    <property type="entry name" value="NUDIX_hydrolase_CS"/>
</dbReference>
<evidence type="ECO:0000256" key="4">
    <source>
        <dbReference type="ARBA" id="ARBA00022801"/>
    </source>
</evidence>
<keyword evidence="4 6" id="KW-0378">Hydrolase</keyword>
<evidence type="ECO:0000259" key="7">
    <source>
        <dbReference type="PROSITE" id="PS51462"/>
    </source>
</evidence>
<sequence>MNLNEQNPNEQSQEASFGIVPIARLDSGDQFLLVQHRAGHWGFPKGHAESGETPLQTACREFEEETGIQDYQVSDYPPLVEVYSLIKKQKPIKKTVTYVIAWVQSMQVVPQEKEIQGYLWLPYEAALTQINFEQSRQLLRQVQQMIGY</sequence>